<name>A0A336MHG7_CULSO</name>
<organism evidence="2">
    <name type="scientific">Culicoides sonorensis</name>
    <name type="common">Biting midge</name>
    <dbReference type="NCBI Taxonomy" id="179676"/>
    <lineage>
        <taxon>Eukaryota</taxon>
        <taxon>Metazoa</taxon>
        <taxon>Ecdysozoa</taxon>
        <taxon>Arthropoda</taxon>
        <taxon>Hexapoda</taxon>
        <taxon>Insecta</taxon>
        <taxon>Pterygota</taxon>
        <taxon>Neoptera</taxon>
        <taxon>Endopterygota</taxon>
        <taxon>Diptera</taxon>
        <taxon>Nematocera</taxon>
        <taxon>Chironomoidea</taxon>
        <taxon>Ceratopogonidae</taxon>
        <taxon>Ceratopogoninae</taxon>
        <taxon>Culicoides</taxon>
        <taxon>Monoculicoides</taxon>
    </lineage>
</organism>
<dbReference type="EMBL" id="UFQS01000999">
    <property type="protein sequence ID" value="SSX08367.1"/>
    <property type="molecule type" value="Genomic_DNA"/>
</dbReference>
<evidence type="ECO:0000313" key="2">
    <source>
        <dbReference type="EMBL" id="SSX28389.1"/>
    </source>
</evidence>
<gene>
    <name evidence="2" type="primary">CSON015576</name>
</gene>
<reference evidence="1" key="1">
    <citation type="submission" date="2018-04" db="EMBL/GenBank/DDBJ databases">
        <authorList>
            <person name="Go L.Y."/>
            <person name="Mitchell J.A."/>
        </authorList>
    </citation>
    <scope>NUCLEOTIDE SEQUENCE</scope>
    <source>
        <tissue evidence="1">Whole organism</tissue>
    </source>
</reference>
<dbReference type="VEuPathDB" id="VectorBase:CSON015576"/>
<dbReference type="AlphaFoldDB" id="A0A336MHG7"/>
<reference evidence="2" key="2">
    <citation type="submission" date="2018-07" db="EMBL/GenBank/DDBJ databases">
        <authorList>
            <person name="Quirk P.G."/>
            <person name="Krulwich T.A."/>
        </authorList>
    </citation>
    <scope>NUCLEOTIDE SEQUENCE</scope>
</reference>
<evidence type="ECO:0000313" key="1">
    <source>
        <dbReference type="EMBL" id="SSX08367.1"/>
    </source>
</evidence>
<accession>A0A336MHG7</accession>
<sequence length="135" mass="15227">MNLEKCKKKIMRFKYLLNTSHILISERLRKSGQIELSIVYSASSFNLYKRSIAWCLRSVCKIGADLLPCMKNNARSLPHPVLQSKGKLILHSLKSNCDEEDESIVVFEANANIPPAKHAKCSILKSGKILTTPDR</sequence>
<dbReference type="EMBL" id="UFQT01000999">
    <property type="protein sequence ID" value="SSX28389.1"/>
    <property type="molecule type" value="Genomic_DNA"/>
</dbReference>
<proteinExistence type="predicted"/>
<protein>
    <submittedName>
        <fullName evidence="2">CSON015576 protein</fullName>
    </submittedName>
</protein>